<name>E1R547_SEDSS</name>
<keyword evidence="11" id="KW-1185">Reference proteome</keyword>
<dbReference type="InterPro" id="IPR003796">
    <property type="entry name" value="RNR_NrdR-like"/>
</dbReference>
<keyword evidence="1 8" id="KW-0678">Repressor</keyword>
<evidence type="ECO:0000256" key="6">
    <source>
        <dbReference type="ARBA" id="ARBA00023125"/>
    </source>
</evidence>
<evidence type="ECO:0000256" key="5">
    <source>
        <dbReference type="ARBA" id="ARBA00023015"/>
    </source>
</evidence>
<accession>E1R547</accession>
<sequence>MRCPHCGALEDRVLESRQNAGGSAIRRRRECLSCGYRFTSYERIEEKPIMVVKRDGRLEPYEPAKLERGINIAMEKRPIGQATRESLFQAIEDEVAYGARNSHEIATKELGEIVLRRLYKVDKVAYVRFASVYRMFDNVEEFLREIEQLTETGGKSDKFAE</sequence>
<dbReference type="Pfam" id="PF22811">
    <property type="entry name" value="Zn_ribbon_NrdR"/>
    <property type="match status" value="1"/>
</dbReference>
<evidence type="ECO:0000259" key="9">
    <source>
        <dbReference type="PROSITE" id="PS51161"/>
    </source>
</evidence>
<dbReference type="PROSITE" id="PS51161">
    <property type="entry name" value="ATP_CONE"/>
    <property type="match status" value="1"/>
</dbReference>
<keyword evidence="3 8" id="KW-0863">Zinc-finger</keyword>
<dbReference type="PANTHER" id="PTHR30455">
    <property type="entry name" value="TRANSCRIPTIONAL REPRESSOR NRDR"/>
    <property type="match status" value="1"/>
</dbReference>
<dbReference type="EMBL" id="CP002116">
    <property type="protein sequence ID" value="ADK80582.1"/>
    <property type="molecule type" value="Genomic_DNA"/>
</dbReference>
<evidence type="ECO:0000256" key="8">
    <source>
        <dbReference type="HAMAP-Rule" id="MF_00440"/>
    </source>
</evidence>
<comment type="similarity">
    <text evidence="8">Belongs to the NrdR family.</text>
</comment>
<dbReference type="Pfam" id="PF03477">
    <property type="entry name" value="ATP-cone"/>
    <property type="match status" value="1"/>
</dbReference>
<comment type="cofactor">
    <cofactor evidence="8">
        <name>Zn(2+)</name>
        <dbReference type="ChEBI" id="CHEBI:29105"/>
    </cofactor>
    <text evidence="8">Binds 1 zinc ion.</text>
</comment>
<feature type="domain" description="ATP-cone" evidence="9">
    <location>
        <begin position="49"/>
        <end position="141"/>
    </location>
</feature>
<keyword evidence="5 8" id="KW-0805">Transcription regulation</keyword>
<dbReference type="KEGG" id="ssm:Spirs_1455"/>
<dbReference type="GO" id="GO:0005524">
    <property type="term" value="F:ATP binding"/>
    <property type="evidence" value="ECO:0007669"/>
    <property type="project" value="UniProtKB-UniRule"/>
</dbReference>
<protein>
    <recommendedName>
        <fullName evidence="8">Transcriptional repressor NrdR</fullName>
    </recommendedName>
</protein>
<keyword evidence="6 8" id="KW-0238">DNA-binding</keyword>
<dbReference type="AlphaFoldDB" id="E1R547"/>
<proteinExistence type="inferred from homology"/>
<dbReference type="HOGENOM" id="CLU_108412_0_0_12"/>
<dbReference type="HAMAP" id="MF_00440">
    <property type="entry name" value="NrdR"/>
    <property type="match status" value="1"/>
</dbReference>
<keyword evidence="8" id="KW-0479">Metal-binding</keyword>
<reference evidence="10 11" key="1">
    <citation type="journal article" date="2010" name="Stand. Genomic Sci.">
        <title>Complete genome sequence of Spirochaeta smaragdinae type strain (SEBR 4228).</title>
        <authorList>
            <person name="Mavromatis K."/>
            <person name="Yasawong M."/>
            <person name="Chertkov O."/>
            <person name="Lapidus A."/>
            <person name="Lucas S."/>
            <person name="Nolan M."/>
            <person name="Del Rio T.G."/>
            <person name="Tice H."/>
            <person name="Cheng J.F."/>
            <person name="Pitluck S."/>
            <person name="Liolios K."/>
            <person name="Ivanova N."/>
            <person name="Tapia R."/>
            <person name="Han C."/>
            <person name="Bruce D."/>
            <person name="Goodwin L."/>
            <person name="Pati A."/>
            <person name="Chen A."/>
            <person name="Palaniappan K."/>
            <person name="Land M."/>
            <person name="Hauser L."/>
            <person name="Chang Y.J."/>
            <person name="Jeffries C.D."/>
            <person name="Detter J.C."/>
            <person name="Rohde M."/>
            <person name="Brambilla E."/>
            <person name="Spring S."/>
            <person name="Goker M."/>
            <person name="Sikorski J."/>
            <person name="Woyke T."/>
            <person name="Bristow J."/>
            <person name="Eisen J.A."/>
            <person name="Markowitz V."/>
            <person name="Hugenholtz P."/>
            <person name="Klenk H.P."/>
            <person name="Kyrpides N.C."/>
        </authorList>
    </citation>
    <scope>NUCLEOTIDE SEQUENCE [LARGE SCALE GENOMIC DNA]</scope>
    <source>
        <strain evidence="11">DSM 11293 / JCM 15392 / SEBR 4228</strain>
    </source>
</reference>
<evidence type="ECO:0000256" key="3">
    <source>
        <dbReference type="ARBA" id="ARBA00022771"/>
    </source>
</evidence>
<evidence type="ECO:0000313" key="10">
    <source>
        <dbReference type="EMBL" id="ADK80582.1"/>
    </source>
</evidence>
<dbReference type="RefSeq" id="WP_013254046.1">
    <property type="nucleotide sequence ID" value="NC_014364.1"/>
</dbReference>
<feature type="zinc finger region" evidence="8">
    <location>
        <begin position="3"/>
        <end position="34"/>
    </location>
</feature>
<dbReference type="Proteomes" id="UP000002318">
    <property type="component" value="Chromosome"/>
</dbReference>
<dbReference type="OrthoDB" id="9807461at2"/>
<dbReference type="eggNOG" id="COG1327">
    <property type="taxonomic scope" value="Bacteria"/>
</dbReference>
<evidence type="ECO:0000313" key="11">
    <source>
        <dbReference type="Proteomes" id="UP000002318"/>
    </source>
</evidence>
<organism evidence="10 11">
    <name type="scientific">Sediminispirochaeta smaragdinae (strain DSM 11293 / JCM 15392 / SEBR 4228)</name>
    <name type="common">Spirochaeta smaragdinae</name>
    <dbReference type="NCBI Taxonomy" id="573413"/>
    <lineage>
        <taxon>Bacteria</taxon>
        <taxon>Pseudomonadati</taxon>
        <taxon>Spirochaetota</taxon>
        <taxon>Spirochaetia</taxon>
        <taxon>Spirochaetales</taxon>
        <taxon>Spirochaetaceae</taxon>
        <taxon>Sediminispirochaeta</taxon>
    </lineage>
</organism>
<comment type="function">
    <text evidence="8">Negatively regulates transcription of bacterial ribonucleotide reductase nrd genes and operons by binding to NrdR-boxes.</text>
</comment>
<evidence type="ECO:0000256" key="4">
    <source>
        <dbReference type="ARBA" id="ARBA00022840"/>
    </source>
</evidence>
<dbReference type="PANTHER" id="PTHR30455:SF2">
    <property type="entry name" value="TRANSCRIPTIONAL REPRESSOR NRDR"/>
    <property type="match status" value="1"/>
</dbReference>
<dbReference type="NCBIfam" id="TIGR00244">
    <property type="entry name" value="transcriptional regulator NrdR"/>
    <property type="match status" value="1"/>
</dbReference>
<keyword evidence="8" id="KW-0862">Zinc</keyword>
<dbReference type="InterPro" id="IPR005144">
    <property type="entry name" value="ATP-cone_dom"/>
</dbReference>
<dbReference type="STRING" id="573413.Spirs_1455"/>
<evidence type="ECO:0000256" key="7">
    <source>
        <dbReference type="ARBA" id="ARBA00023163"/>
    </source>
</evidence>
<keyword evidence="2 8" id="KW-0547">Nucleotide-binding</keyword>
<gene>
    <name evidence="8" type="primary">nrdR</name>
    <name evidence="10" type="ordered locus">Spirs_1455</name>
</gene>
<keyword evidence="4 8" id="KW-0067">ATP-binding</keyword>
<dbReference type="GO" id="GO:0003677">
    <property type="term" value="F:DNA binding"/>
    <property type="evidence" value="ECO:0007669"/>
    <property type="project" value="UniProtKB-KW"/>
</dbReference>
<evidence type="ECO:0000256" key="2">
    <source>
        <dbReference type="ARBA" id="ARBA00022741"/>
    </source>
</evidence>
<keyword evidence="7 8" id="KW-0804">Transcription</keyword>
<dbReference type="GO" id="GO:0008270">
    <property type="term" value="F:zinc ion binding"/>
    <property type="evidence" value="ECO:0007669"/>
    <property type="project" value="UniProtKB-UniRule"/>
</dbReference>
<dbReference type="InterPro" id="IPR055173">
    <property type="entry name" value="NrdR-like_N"/>
</dbReference>
<dbReference type="GO" id="GO:0045892">
    <property type="term" value="P:negative regulation of DNA-templated transcription"/>
    <property type="evidence" value="ECO:0007669"/>
    <property type="project" value="UniProtKB-UniRule"/>
</dbReference>
<evidence type="ECO:0000256" key="1">
    <source>
        <dbReference type="ARBA" id="ARBA00022491"/>
    </source>
</evidence>